<evidence type="ECO:0000256" key="7">
    <source>
        <dbReference type="ARBA" id="ARBA00023128"/>
    </source>
</evidence>
<keyword evidence="5" id="KW-0809">Transit peptide</keyword>
<accession>A0A382IXA0</accession>
<dbReference type="PANTHER" id="PTHR12219:SF8">
    <property type="entry name" value="NADH DEHYDROGENASE [UBIQUINONE] IRON-SULFUR PROTEIN 4, MITOCHONDRIAL"/>
    <property type="match status" value="1"/>
</dbReference>
<dbReference type="GO" id="GO:0005743">
    <property type="term" value="C:mitochondrial inner membrane"/>
    <property type="evidence" value="ECO:0007669"/>
    <property type="project" value="UniProtKB-SubCell"/>
</dbReference>
<evidence type="ECO:0000256" key="3">
    <source>
        <dbReference type="ARBA" id="ARBA00022660"/>
    </source>
</evidence>
<evidence type="ECO:0000256" key="6">
    <source>
        <dbReference type="ARBA" id="ARBA00022982"/>
    </source>
</evidence>
<keyword evidence="4" id="KW-0999">Mitochondrion inner membrane</keyword>
<gene>
    <name evidence="9" type="ORF">METZ01_LOCUS256387</name>
</gene>
<reference evidence="9" key="1">
    <citation type="submission" date="2018-05" db="EMBL/GenBank/DDBJ databases">
        <authorList>
            <person name="Lanie J.A."/>
            <person name="Ng W.-L."/>
            <person name="Kazmierczak K.M."/>
            <person name="Andrzejewski T.M."/>
            <person name="Davidsen T.M."/>
            <person name="Wayne K.J."/>
            <person name="Tettelin H."/>
            <person name="Glass J.I."/>
            <person name="Rusch D."/>
            <person name="Podicherti R."/>
            <person name="Tsui H.-C.T."/>
            <person name="Winkler M.E."/>
        </authorList>
    </citation>
    <scope>NUCLEOTIDE SEQUENCE</scope>
</reference>
<dbReference type="Gene3D" id="3.30.160.190">
    <property type="entry name" value="atu1810 like domain"/>
    <property type="match status" value="1"/>
</dbReference>
<dbReference type="Pfam" id="PF04800">
    <property type="entry name" value="NDUS4"/>
    <property type="match status" value="1"/>
</dbReference>
<dbReference type="InterPro" id="IPR006885">
    <property type="entry name" value="NADH_UbQ_FeS_4_mit-like"/>
</dbReference>
<evidence type="ECO:0000256" key="2">
    <source>
        <dbReference type="ARBA" id="ARBA00022448"/>
    </source>
</evidence>
<evidence type="ECO:0000256" key="8">
    <source>
        <dbReference type="ARBA" id="ARBA00023136"/>
    </source>
</evidence>
<evidence type="ECO:0000256" key="1">
    <source>
        <dbReference type="ARBA" id="ARBA00004273"/>
    </source>
</evidence>
<keyword evidence="8" id="KW-0472">Membrane</keyword>
<keyword evidence="6" id="KW-0249">Electron transport</keyword>
<dbReference type="PANTHER" id="PTHR12219">
    <property type="entry name" value="NADH-UBIQUINONE OXIDOREDUCTASE"/>
    <property type="match status" value="1"/>
</dbReference>
<sequence>MKKAKIYKPTKTAMQSGLGKNDKWIIEYITKNPGINPLMGWESSTDTLSELRLEFSTKESAIDYAKRNKIIFEIIEPKQRKILKKSYSDNFTK</sequence>
<dbReference type="GO" id="GO:0022900">
    <property type="term" value="P:electron transport chain"/>
    <property type="evidence" value="ECO:0007669"/>
    <property type="project" value="InterPro"/>
</dbReference>
<dbReference type="InterPro" id="IPR038532">
    <property type="entry name" value="NDUFS4-like_sf"/>
</dbReference>
<comment type="subcellular location">
    <subcellularLocation>
        <location evidence="1">Mitochondrion inner membrane</location>
    </subcellularLocation>
</comment>
<evidence type="ECO:0000256" key="4">
    <source>
        <dbReference type="ARBA" id="ARBA00022792"/>
    </source>
</evidence>
<organism evidence="9">
    <name type="scientific">marine metagenome</name>
    <dbReference type="NCBI Taxonomy" id="408172"/>
    <lineage>
        <taxon>unclassified sequences</taxon>
        <taxon>metagenomes</taxon>
        <taxon>ecological metagenomes</taxon>
    </lineage>
</organism>
<keyword evidence="7" id="KW-0496">Mitochondrion</keyword>
<protein>
    <recommendedName>
        <fullName evidence="10">NADH dehydrogenase [ubiquinone] iron-sulfur protein 4, mitochondrial</fullName>
    </recommendedName>
</protein>
<proteinExistence type="predicted"/>
<keyword evidence="2" id="KW-0813">Transport</keyword>
<evidence type="ECO:0000256" key="5">
    <source>
        <dbReference type="ARBA" id="ARBA00022946"/>
    </source>
</evidence>
<dbReference type="AlphaFoldDB" id="A0A382IXA0"/>
<name>A0A382IXA0_9ZZZZ</name>
<evidence type="ECO:0008006" key="10">
    <source>
        <dbReference type="Google" id="ProtNLM"/>
    </source>
</evidence>
<dbReference type="EMBL" id="UINC01069842">
    <property type="protein sequence ID" value="SVC03533.1"/>
    <property type="molecule type" value="Genomic_DNA"/>
</dbReference>
<keyword evidence="3" id="KW-0679">Respiratory chain</keyword>
<evidence type="ECO:0000313" key="9">
    <source>
        <dbReference type="EMBL" id="SVC03533.1"/>
    </source>
</evidence>